<proteinExistence type="predicted"/>
<protein>
    <submittedName>
        <fullName evidence="7">Putative major facilitator superfamily transporter</fullName>
    </submittedName>
</protein>
<feature type="transmembrane region" description="Helical" evidence="5">
    <location>
        <begin position="54"/>
        <end position="75"/>
    </location>
</feature>
<dbReference type="EMBL" id="CAJA01000150">
    <property type="protein sequence ID" value="CCH73128.1"/>
    <property type="molecule type" value="Genomic_DNA"/>
</dbReference>
<dbReference type="InterPro" id="IPR036259">
    <property type="entry name" value="MFS_trans_sf"/>
</dbReference>
<feature type="transmembrane region" description="Helical" evidence="5">
    <location>
        <begin position="87"/>
        <end position="114"/>
    </location>
</feature>
<evidence type="ECO:0000256" key="1">
    <source>
        <dbReference type="ARBA" id="ARBA00004651"/>
    </source>
</evidence>
<dbReference type="GO" id="GO:0022857">
    <property type="term" value="F:transmembrane transporter activity"/>
    <property type="evidence" value="ECO:0007669"/>
    <property type="project" value="InterPro"/>
</dbReference>
<reference evidence="7 8" key="1">
    <citation type="journal article" date="2013" name="ISME J.">
        <title>A metabolic model for members of the genus Tetrasphaera involved in enhanced biological phosphorus removal.</title>
        <authorList>
            <person name="Kristiansen R."/>
            <person name="Nguyen H.T.T."/>
            <person name="Saunders A.M."/>
            <person name="Nielsen J.L."/>
            <person name="Wimmer R."/>
            <person name="Le V.Q."/>
            <person name="McIlroy S.J."/>
            <person name="Petrovski S."/>
            <person name="Seviour R.J."/>
            <person name="Calteau A."/>
            <person name="Nielsen K.L."/>
            <person name="Nielsen P.H."/>
        </authorList>
    </citation>
    <scope>NUCLEOTIDE SEQUENCE [LARGE SCALE GENOMIC DNA]</scope>
    <source>
        <strain evidence="7 8">Ben110</strain>
    </source>
</reference>
<organism evidence="7 8">
    <name type="scientific">Nostocoides australiense Ben110</name>
    <dbReference type="NCBI Taxonomy" id="1193182"/>
    <lineage>
        <taxon>Bacteria</taxon>
        <taxon>Bacillati</taxon>
        <taxon>Actinomycetota</taxon>
        <taxon>Actinomycetes</taxon>
        <taxon>Micrococcales</taxon>
        <taxon>Intrasporangiaceae</taxon>
        <taxon>Nostocoides</taxon>
    </lineage>
</organism>
<dbReference type="STRING" id="1193182.BN11_2330025"/>
<evidence type="ECO:0000259" key="6">
    <source>
        <dbReference type="PROSITE" id="PS50850"/>
    </source>
</evidence>
<evidence type="ECO:0000256" key="3">
    <source>
        <dbReference type="ARBA" id="ARBA00022989"/>
    </source>
</evidence>
<dbReference type="SUPFAM" id="SSF103473">
    <property type="entry name" value="MFS general substrate transporter"/>
    <property type="match status" value="1"/>
</dbReference>
<dbReference type="RefSeq" id="WP_048698585.1">
    <property type="nucleotide sequence ID" value="NZ_HG764815.1"/>
</dbReference>
<comment type="caution">
    <text evidence="7">The sequence shown here is derived from an EMBL/GenBank/DDBJ whole genome shotgun (WGS) entry which is preliminary data.</text>
</comment>
<dbReference type="Gene3D" id="1.20.1250.20">
    <property type="entry name" value="MFS general substrate transporter like domains"/>
    <property type="match status" value="1"/>
</dbReference>
<feature type="domain" description="Major facilitator superfamily (MFS) profile" evidence="6">
    <location>
        <begin position="21"/>
        <end position="129"/>
    </location>
</feature>
<comment type="subcellular location">
    <subcellularLocation>
        <location evidence="1">Cell membrane</location>
        <topology evidence="1">Multi-pass membrane protein</topology>
    </subcellularLocation>
</comment>
<dbReference type="GO" id="GO:0005886">
    <property type="term" value="C:plasma membrane"/>
    <property type="evidence" value="ECO:0007669"/>
    <property type="project" value="UniProtKB-SubCell"/>
</dbReference>
<dbReference type="Pfam" id="PF07690">
    <property type="entry name" value="MFS_1"/>
    <property type="match status" value="1"/>
</dbReference>
<keyword evidence="8" id="KW-1185">Reference proteome</keyword>
<gene>
    <name evidence="7" type="ORF">BN11_2330025</name>
</gene>
<sequence>MTTHTGPAQPQDGPPFRLRSVAVSAYGPTVLEAMGYVAAIPLVPLLARRLGASVGLAAFVAALLGLGQLATSLPAGSVIARVGERRAMLVAGGVGLASALLAAGAQTLPMLAAATGRSSRSRSSIRPGG</sequence>
<evidence type="ECO:0000256" key="5">
    <source>
        <dbReference type="SAM" id="Phobius"/>
    </source>
</evidence>
<dbReference type="InterPro" id="IPR020846">
    <property type="entry name" value="MFS_dom"/>
</dbReference>
<keyword evidence="4 5" id="KW-0472">Membrane</keyword>
<name>W6JUP2_9MICO</name>
<evidence type="ECO:0000313" key="7">
    <source>
        <dbReference type="EMBL" id="CCH73128.1"/>
    </source>
</evidence>
<evidence type="ECO:0000256" key="2">
    <source>
        <dbReference type="ARBA" id="ARBA00022692"/>
    </source>
</evidence>
<keyword evidence="2 5" id="KW-0812">Transmembrane</keyword>
<accession>W6JUP2</accession>
<evidence type="ECO:0000256" key="4">
    <source>
        <dbReference type="ARBA" id="ARBA00023136"/>
    </source>
</evidence>
<keyword evidence="3 5" id="KW-1133">Transmembrane helix</keyword>
<evidence type="ECO:0000313" key="8">
    <source>
        <dbReference type="Proteomes" id="UP000035763"/>
    </source>
</evidence>
<feature type="transmembrane region" description="Helical" evidence="5">
    <location>
        <begin position="25"/>
        <end position="47"/>
    </location>
</feature>
<dbReference type="Proteomes" id="UP000035763">
    <property type="component" value="Unassembled WGS sequence"/>
</dbReference>
<dbReference type="InterPro" id="IPR011701">
    <property type="entry name" value="MFS"/>
</dbReference>
<dbReference type="AlphaFoldDB" id="W6JUP2"/>
<dbReference type="PROSITE" id="PS50850">
    <property type="entry name" value="MFS"/>
    <property type="match status" value="1"/>
</dbReference>